<dbReference type="UniPathway" id="UPA00143"/>
<dbReference type="GO" id="GO:1990116">
    <property type="term" value="P:ribosome-associated ubiquitin-dependent protein catabolic process"/>
    <property type="evidence" value="ECO:0007669"/>
    <property type="project" value="UniProtKB-UniRule"/>
</dbReference>
<feature type="non-terminal residue" evidence="19">
    <location>
        <position position="1"/>
    </location>
</feature>
<dbReference type="GO" id="GO:0061630">
    <property type="term" value="F:ubiquitin protein ligase activity"/>
    <property type="evidence" value="ECO:0007669"/>
    <property type="project" value="UniProtKB-UniRule"/>
</dbReference>
<evidence type="ECO:0000313" key="19">
    <source>
        <dbReference type="EMBL" id="ODV70931.1"/>
    </source>
</evidence>
<evidence type="ECO:0000256" key="9">
    <source>
        <dbReference type="ARBA" id="ARBA00022723"/>
    </source>
</evidence>
<comment type="subcellular location">
    <subcellularLocation>
        <location evidence="2">Cytoplasm</location>
        <location evidence="2">Cytosol</location>
    </subcellularLocation>
</comment>
<dbReference type="InterPro" id="IPR013083">
    <property type="entry name" value="Znf_RING/FYVE/PHD"/>
</dbReference>
<gene>
    <name evidence="19" type="ORF">CYBJADRAFT_132553</name>
</gene>
<evidence type="ECO:0000256" key="14">
    <source>
        <dbReference type="ARBA" id="ARBA00055150"/>
    </source>
</evidence>
<dbReference type="RefSeq" id="XP_020067970.1">
    <property type="nucleotide sequence ID" value="XM_020213063.1"/>
</dbReference>
<evidence type="ECO:0000256" key="3">
    <source>
        <dbReference type="ARBA" id="ARBA00004906"/>
    </source>
</evidence>
<evidence type="ECO:0000256" key="13">
    <source>
        <dbReference type="ARBA" id="ARBA00022833"/>
    </source>
</evidence>
<comment type="function">
    <text evidence="16">E3 ubiquitin-protein ligase. Component of the ribosome quality control complex (RQC), a ribosome-associated complex that mediates ubiquitination and extraction of incompletely synthesized nascent chains for proteasomal degradation.</text>
</comment>
<reference evidence="19 20" key="1">
    <citation type="journal article" date="2016" name="Proc. Natl. Acad. Sci. U.S.A.">
        <title>Comparative genomics of biotechnologically important yeasts.</title>
        <authorList>
            <person name="Riley R."/>
            <person name="Haridas S."/>
            <person name="Wolfe K.H."/>
            <person name="Lopes M.R."/>
            <person name="Hittinger C.T."/>
            <person name="Goeker M."/>
            <person name="Salamov A.A."/>
            <person name="Wisecaver J.H."/>
            <person name="Long T.M."/>
            <person name="Calvey C.H."/>
            <person name="Aerts A.L."/>
            <person name="Barry K.W."/>
            <person name="Choi C."/>
            <person name="Clum A."/>
            <person name="Coughlan A.Y."/>
            <person name="Deshpande S."/>
            <person name="Douglass A.P."/>
            <person name="Hanson S.J."/>
            <person name="Klenk H.-P."/>
            <person name="LaButti K.M."/>
            <person name="Lapidus A."/>
            <person name="Lindquist E.A."/>
            <person name="Lipzen A.M."/>
            <person name="Meier-Kolthoff J.P."/>
            <person name="Ohm R.A."/>
            <person name="Otillar R.P."/>
            <person name="Pangilinan J.L."/>
            <person name="Peng Y."/>
            <person name="Rokas A."/>
            <person name="Rosa C.A."/>
            <person name="Scheuner C."/>
            <person name="Sibirny A.A."/>
            <person name="Slot J.C."/>
            <person name="Stielow J.B."/>
            <person name="Sun H."/>
            <person name="Kurtzman C.P."/>
            <person name="Blackwell M."/>
            <person name="Grigoriev I.V."/>
            <person name="Jeffries T.W."/>
        </authorList>
    </citation>
    <scope>NUCLEOTIDE SEQUENCE [LARGE SCALE GENOMIC DNA]</scope>
    <source>
        <strain evidence="20">ATCC 18201 / CBS 1600 / BCRC 20928 / JCM 3617 / NBRC 0987 / NRRL Y-1542</strain>
    </source>
</reference>
<keyword evidence="12 16" id="KW-0833">Ubl conjugation pathway</keyword>
<feature type="coiled-coil region" evidence="17">
    <location>
        <begin position="424"/>
        <end position="451"/>
    </location>
</feature>
<evidence type="ECO:0000256" key="2">
    <source>
        <dbReference type="ARBA" id="ARBA00004514"/>
    </source>
</evidence>
<comment type="function">
    <text evidence="14">E3 ubiquitin-protein ligase component of the ribosome quality control complex (RQC), a ribosome-associated complex that mediates ubiquitination and extraction of incompletely synthesized nascent chains for proteasomal degradation. Mediates ubiquitination of proteins derived from mRNAs lacking stop codons (non-stop proteins) and other translation arrest products induced by poly-lysine sequences and tandem rare codons. Ubiquitination leads to CDC48 recruitment for extraction and degradation of the incomplete translation product. May indirectly play a role in chromatin function and transcription.</text>
</comment>
<evidence type="ECO:0000256" key="11">
    <source>
        <dbReference type="ARBA" id="ARBA00022771"/>
    </source>
</evidence>
<dbReference type="Gene3D" id="3.30.40.10">
    <property type="entry name" value="Zinc/RING finger domain, C3HC4 (zinc finger)"/>
    <property type="match status" value="1"/>
</dbReference>
<dbReference type="EC" id="2.3.2.27" evidence="5 16"/>
<keyword evidence="20" id="KW-1185">Reference proteome</keyword>
<dbReference type="EMBL" id="KV453947">
    <property type="protein sequence ID" value="ODV70931.1"/>
    <property type="molecule type" value="Genomic_DNA"/>
</dbReference>
<dbReference type="GO" id="GO:1990112">
    <property type="term" value="C:RQC complex"/>
    <property type="evidence" value="ECO:0007669"/>
    <property type="project" value="UniProtKB-UniRule"/>
</dbReference>
<dbReference type="InterPro" id="IPR039804">
    <property type="entry name" value="RING-CH-C4HC3_LTN1"/>
</dbReference>
<dbReference type="Proteomes" id="UP000094389">
    <property type="component" value="Unassembled WGS sequence"/>
</dbReference>
<dbReference type="Pfam" id="PF13639">
    <property type="entry name" value="zf-RING_2"/>
    <property type="match status" value="1"/>
</dbReference>
<dbReference type="InterPro" id="IPR054477">
    <property type="entry name" value="LTN1_E3_ligase_6th"/>
</dbReference>
<keyword evidence="8 16" id="KW-0808">Transferase</keyword>
<feature type="domain" description="RING-type" evidence="18">
    <location>
        <begin position="532"/>
        <end position="578"/>
    </location>
</feature>
<dbReference type="InterPro" id="IPR011016">
    <property type="entry name" value="Znf_RING-CH"/>
</dbReference>
<evidence type="ECO:0000256" key="10">
    <source>
        <dbReference type="ARBA" id="ARBA00022737"/>
    </source>
</evidence>
<dbReference type="PANTHER" id="PTHR12389:SF0">
    <property type="entry name" value="E3 UBIQUITIN-PROTEIN LIGASE LISTERIN"/>
    <property type="match status" value="1"/>
</dbReference>
<evidence type="ECO:0000256" key="16">
    <source>
        <dbReference type="RuleBase" id="RU367090"/>
    </source>
</evidence>
<dbReference type="InterPro" id="IPR001841">
    <property type="entry name" value="Znf_RING"/>
</dbReference>
<dbReference type="InterPro" id="IPR054478">
    <property type="entry name" value="LTN1_UBC"/>
</dbReference>
<dbReference type="PROSITE" id="PS50089">
    <property type="entry name" value="ZF_RING_2"/>
    <property type="match status" value="1"/>
</dbReference>
<dbReference type="Pfam" id="PF23009">
    <property type="entry name" value="UBC_like"/>
    <property type="match status" value="1"/>
</dbReference>
<dbReference type="SMART" id="SM01197">
    <property type="entry name" value="FANCL_C"/>
    <property type="match status" value="1"/>
</dbReference>
<dbReference type="GeneID" id="30987459"/>
<evidence type="ECO:0000259" key="18">
    <source>
        <dbReference type="PROSITE" id="PS50089"/>
    </source>
</evidence>
<keyword evidence="10" id="KW-0677">Repeat</keyword>
<evidence type="ECO:0000256" key="12">
    <source>
        <dbReference type="ARBA" id="ARBA00022786"/>
    </source>
</evidence>
<dbReference type="OrthoDB" id="6108at2759"/>
<dbReference type="GO" id="GO:0072344">
    <property type="term" value="P:rescue of stalled ribosome"/>
    <property type="evidence" value="ECO:0007669"/>
    <property type="project" value="UniProtKB-UniRule"/>
</dbReference>
<comment type="pathway">
    <text evidence="3 16">Protein modification; protein ubiquitination.</text>
</comment>
<dbReference type="OMA" id="DISKEGM"/>
<keyword evidence="13 16" id="KW-0862">Zinc</keyword>
<dbReference type="Pfam" id="PF22999">
    <property type="entry name" value="LTN1_E3_ligase_6th"/>
    <property type="match status" value="1"/>
</dbReference>
<dbReference type="FunFam" id="3.30.40.10:FF:000038">
    <property type="entry name" value="E3 ubiquitin-protein ligase listerin"/>
    <property type="match status" value="1"/>
</dbReference>
<keyword evidence="11 15" id="KW-0863">Zinc-finger</keyword>
<keyword evidence="9 16" id="KW-0479">Metal-binding</keyword>
<evidence type="ECO:0000256" key="5">
    <source>
        <dbReference type="ARBA" id="ARBA00012483"/>
    </source>
</evidence>
<dbReference type="SUPFAM" id="SSF57850">
    <property type="entry name" value="RING/U-box"/>
    <property type="match status" value="1"/>
</dbReference>
<dbReference type="AlphaFoldDB" id="A0A1E4RUP7"/>
<dbReference type="GO" id="GO:0005829">
    <property type="term" value="C:cytosol"/>
    <property type="evidence" value="ECO:0007669"/>
    <property type="project" value="UniProtKB-SubCell"/>
</dbReference>
<evidence type="ECO:0000256" key="6">
    <source>
        <dbReference type="ARBA" id="ARBA00017157"/>
    </source>
</evidence>
<dbReference type="GO" id="GO:0008270">
    <property type="term" value="F:zinc ion binding"/>
    <property type="evidence" value="ECO:0007669"/>
    <property type="project" value="UniProtKB-KW"/>
</dbReference>
<dbReference type="PANTHER" id="PTHR12389">
    <property type="entry name" value="ZINC FINGER PROTEIN 294"/>
    <property type="match status" value="1"/>
</dbReference>
<sequence length="584" mass="68104">DHLIFNTVLSTLQQFLHDEKFERSRILVASETIGLRTPEIITVGVERLVTLNSFLLLDDYEATECPLEHRRLNMVISELNKWIDSEVAYDAEFRKVRILIVQLLHTLNRYSLKNDQFEELTHKVLQEASGLISIGEEGIELKYYTLKLFILLQKQDKLDSTVAKDIENELLDAFVNQEISYVDQPVLIYFEMLNRVLSKLPTSRFVEFYDQLVSKYHSNLPVDIKRPLLNILKRLILSKQQDQVIEFELSKDRDDDFGSFKLPEYIIDDVRNVPALTGKKEDEDDIKLLEYLWHWDLVLLNFKDITLRMRSMFIQQLQTENDDLLTKFLDFLSLIIITGADDKSFMSLLEDTTDFTDYDFVNSHCESTGEEVKLLAVHLYFTILSTIGSLGSSWFSDIKDRGFKQTLEKFTTKYISPSLIDKKLVHFENQVDKFMEEHENLTVKVNRITNEIRCTYLIDEQYLEVVFKIPMNYPLSNVEVVGPKRVGVKETQWKAWILACQRIITLQNGELSEALTFLLKNITFHFKGFEECSICYSVLHQDNSLPSKTCSTCKNKFHAGCLYKWFKSSGGNTCPLCRSTFNFR</sequence>
<evidence type="ECO:0000256" key="8">
    <source>
        <dbReference type="ARBA" id="ARBA00022679"/>
    </source>
</evidence>
<comment type="catalytic activity">
    <reaction evidence="1 16">
        <text>S-ubiquitinyl-[E2 ubiquitin-conjugating enzyme]-L-cysteine + [acceptor protein]-L-lysine = [E2 ubiquitin-conjugating enzyme]-L-cysteine + N(6)-ubiquitinyl-[acceptor protein]-L-lysine.</text>
        <dbReference type="EC" id="2.3.2.27"/>
    </reaction>
</comment>
<proteinExistence type="inferred from homology"/>
<organism evidence="19 20">
    <name type="scientific">Cyberlindnera jadinii (strain ATCC 18201 / CBS 1600 / BCRC 20928 / JCM 3617 / NBRC 0987 / NRRL Y-1542)</name>
    <name type="common">Torula yeast</name>
    <name type="synonym">Candida utilis</name>
    <dbReference type="NCBI Taxonomy" id="983966"/>
    <lineage>
        <taxon>Eukaryota</taxon>
        <taxon>Fungi</taxon>
        <taxon>Dikarya</taxon>
        <taxon>Ascomycota</taxon>
        <taxon>Saccharomycotina</taxon>
        <taxon>Saccharomycetes</taxon>
        <taxon>Phaffomycetales</taxon>
        <taxon>Phaffomycetaceae</taxon>
        <taxon>Cyberlindnera</taxon>
    </lineage>
</organism>
<dbReference type="InterPro" id="IPR039795">
    <property type="entry name" value="LTN1/Rkr1"/>
</dbReference>
<comment type="subunit">
    <text evidence="16">Component of the ribosome quality control complex (RQC).</text>
</comment>
<keyword evidence="7" id="KW-0963">Cytoplasm</keyword>
<evidence type="ECO:0000256" key="7">
    <source>
        <dbReference type="ARBA" id="ARBA00022490"/>
    </source>
</evidence>
<keyword evidence="17" id="KW-0175">Coiled coil</keyword>
<dbReference type="GO" id="GO:0043023">
    <property type="term" value="F:ribosomal large subunit binding"/>
    <property type="evidence" value="ECO:0007669"/>
    <property type="project" value="TreeGrafter"/>
</dbReference>
<dbReference type="SMART" id="SM00744">
    <property type="entry name" value="RINGv"/>
    <property type="match status" value="1"/>
</dbReference>
<evidence type="ECO:0000313" key="20">
    <source>
        <dbReference type="Proteomes" id="UP000094389"/>
    </source>
</evidence>
<evidence type="ECO:0000256" key="4">
    <source>
        <dbReference type="ARBA" id="ARBA00007997"/>
    </source>
</evidence>
<dbReference type="GO" id="GO:0016567">
    <property type="term" value="P:protein ubiquitination"/>
    <property type="evidence" value="ECO:0007669"/>
    <property type="project" value="UniProtKB-UniPathway"/>
</dbReference>
<evidence type="ECO:0000256" key="1">
    <source>
        <dbReference type="ARBA" id="ARBA00000900"/>
    </source>
</evidence>
<comment type="similarity">
    <text evidence="4 16">Belongs to the LTN1 family.</text>
</comment>
<dbReference type="STRING" id="983966.A0A1E4RUP7"/>
<evidence type="ECO:0000256" key="15">
    <source>
        <dbReference type="PROSITE-ProRule" id="PRU00175"/>
    </source>
</evidence>
<evidence type="ECO:0000256" key="17">
    <source>
        <dbReference type="SAM" id="Coils"/>
    </source>
</evidence>
<accession>A0A1E4RUP7</accession>
<dbReference type="CDD" id="cd16491">
    <property type="entry name" value="RING-CH-C4HC3_LTN1"/>
    <property type="match status" value="1"/>
</dbReference>
<name>A0A1E4RUP7_CYBJN</name>
<dbReference type="SMART" id="SM00184">
    <property type="entry name" value="RING"/>
    <property type="match status" value="1"/>
</dbReference>
<protein>
    <recommendedName>
        <fullName evidence="6 16">E3 ubiquitin-protein ligase listerin</fullName>
        <ecNumber evidence="5 16">2.3.2.27</ecNumber>
    </recommendedName>
    <alternativeName>
        <fullName evidence="16">RING-type E3 ubiquitin transferase listerin</fullName>
    </alternativeName>
</protein>